<evidence type="ECO:0000313" key="2">
    <source>
        <dbReference type="Proteomes" id="UP000005380"/>
    </source>
</evidence>
<dbReference type="AlphaFoldDB" id="W0DZK2"/>
<gene>
    <name evidence="1" type="ORF">THIAE_05990</name>
</gene>
<dbReference type="EMBL" id="CP007030">
    <property type="protein sequence ID" value="AHF02276.1"/>
    <property type="molecule type" value="Genomic_DNA"/>
</dbReference>
<evidence type="ECO:0000313" key="1">
    <source>
        <dbReference type="EMBL" id="AHF02276.1"/>
    </source>
</evidence>
<reference evidence="1 2" key="1">
    <citation type="submission" date="2013-12" db="EMBL/GenBank/DDBJ databases">
        <authorList>
            <consortium name="DOE Joint Genome Institute"/>
            <person name="Kappler U."/>
            <person name="Huntemann M."/>
            <person name="Han J."/>
            <person name="Chen A."/>
            <person name="Kyrpides N."/>
            <person name="Mavromatis K."/>
            <person name="Markowitz V."/>
            <person name="Palaniappan K."/>
            <person name="Ivanova N."/>
            <person name="Schaumberg A."/>
            <person name="Pati A."/>
            <person name="Liolios K."/>
            <person name="Nordberg H.P."/>
            <person name="Cantor M.N."/>
            <person name="Hua S.X."/>
            <person name="Woyke T."/>
        </authorList>
    </citation>
    <scope>NUCLEOTIDE SEQUENCE [LARGE SCALE GENOMIC DNA]</scope>
    <source>
        <strain evidence="2">AL2</strain>
    </source>
</reference>
<dbReference type="KEGG" id="tao:THIAE_05990"/>
<dbReference type="RefSeq" id="WP_006460481.1">
    <property type="nucleotide sequence ID" value="NZ_CP007030.1"/>
</dbReference>
<keyword evidence="2" id="KW-1185">Reference proteome</keyword>
<dbReference type="HOGENOM" id="CLU_2604935_0_0_6"/>
<organism evidence="1 2">
    <name type="scientific">Thiomicrospira aerophila AL3</name>
    <dbReference type="NCBI Taxonomy" id="717772"/>
    <lineage>
        <taxon>Bacteria</taxon>
        <taxon>Pseudomonadati</taxon>
        <taxon>Pseudomonadota</taxon>
        <taxon>Gammaproteobacteria</taxon>
        <taxon>Thiotrichales</taxon>
        <taxon>Piscirickettsiaceae</taxon>
        <taxon>Thiomicrospira</taxon>
    </lineage>
</organism>
<protein>
    <recommendedName>
        <fullName evidence="3">LexA regulated protein</fullName>
    </recommendedName>
</protein>
<sequence length="79" mass="9325">MKDDADAFTQELRLKFGAKSNSERQREYRRRQLESNLTQRLDLRIDAGVYKQLNELAQRKGLTKREILEQLIKSGRACK</sequence>
<name>W0DZK2_9GAMM</name>
<evidence type="ECO:0008006" key="3">
    <source>
        <dbReference type="Google" id="ProtNLM"/>
    </source>
</evidence>
<proteinExistence type="predicted"/>
<dbReference type="Proteomes" id="UP000005380">
    <property type="component" value="Chromosome"/>
</dbReference>
<accession>W0DZK2</accession>
<dbReference type="InParanoid" id="W0DZK2"/>